<dbReference type="GO" id="GO:0006886">
    <property type="term" value="P:intracellular protein transport"/>
    <property type="evidence" value="ECO:0007669"/>
    <property type="project" value="InterPro"/>
</dbReference>
<dbReference type="Gene3D" id="1.25.10.10">
    <property type="entry name" value="Leucine-rich Repeat Variant"/>
    <property type="match status" value="1"/>
</dbReference>
<name>A0A2H9TFS4_9FUNG</name>
<dbReference type="EMBL" id="MTSL01000213">
    <property type="protein sequence ID" value="PJF16634.1"/>
    <property type="molecule type" value="Genomic_DNA"/>
</dbReference>
<evidence type="ECO:0000256" key="4">
    <source>
        <dbReference type="ARBA" id="ARBA00023242"/>
    </source>
</evidence>
<evidence type="ECO:0000256" key="3">
    <source>
        <dbReference type="ARBA" id="ARBA00022664"/>
    </source>
</evidence>
<proteinExistence type="inferred from homology"/>
<comment type="caution">
    <text evidence="7">The sequence shown here is derived from an EMBL/GenBank/DDBJ whole genome shotgun (WGS) entry which is preliminary data.</text>
</comment>
<reference evidence="7 8" key="1">
    <citation type="submission" date="2016-10" db="EMBL/GenBank/DDBJ databases">
        <title>The genome of Paramicrosporidium saccamoebae is the missing link in understanding Cryptomycota and Microsporidia evolution.</title>
        <authorList>
            <person name="Quandt C.A."/>
            <person name="Beaudet D."/>
            <person name="Corsaro D."/>
            <person name="Michel R."/>
            <person name="Corradi N."/>
            <person name="James T."/>
        </authorList>
    </citation>
    <scope>NUCLEOTIDE SEQUENCE [LARGE SCALE GENOMIC DNA]</scope>
    <source>
        <strain evidence="7 8">KSL3</strain>
    </source>
</reference>
<keyword evidence="4" id="KW-0539">Nucleus</keyword>
<dbReference type="SUPFAM" id="SSF48371">
    <property type="entry name" value="ARM repeat"/>
    <property type="match status" value="1"/>
</dbReference>
<keyword evidence="8" id="KW-1185">Reference proteome</keyword>
<dbReference type="InterPro" id="IPR032460">
    <property type="entry name" value="Symplekin/Pta1_N"/>
</dbReference>
<evidence type="ECO:0000313" key="8">
    <source>
        <dbReference type="Proteomes" id="UP000240830"/>
    </source>
</evidence>
<dbReference type="STRING" id="1246581.A0A2H9TFS4"/>
<dbReference type="InterPro" id="IPR016024">
    <property type="entry name" value="ARM-type_fold"/>
</dbReference>
<gene>
    <name evidence="7" type="ORF">PSACC_03559</name>
</gene>
<keyword evidence="3" id="KW-0507">mRNA processing</keyword>
<dbReference type="AlphaFoldDB" id="A0A2H9TFS4"/>
<dbReference type="OrthoDB" id="3821113at2759"/>
<sequence>MLEDVKKGKASWHDLYSFLDGNGSIDAGEEAAVVKMLTKGKGQDLDRAFVALHVCARNGEYGTELIPLVEKALSETNEPVLLGEVFTRFACALPSLIRLVYTSNNFDLWDVINGLRERILGLMKESSHAGVIIRGARMLQMFVLYCSNRSQDEDEMEEDEFSLDTLTLTDDSKIKLNDIKQVSSASLDQLIAILWRDNVPSNALLAVSNLLGRIARLRPPFLPKIVPALIELFETQPERLAEHQRLHLGHTLEKQLASLVECAAAEKYYSLIVEVLKKSTKYGKKRRNEEDDDESLLANVGTKKIKAEPTVEIEKVSLSTAIEVLLHALRLTPVERLRSSLERWRPTAHVQVRDPRRLDPRQPQIQASSVDMAVDQMVPFELAPRVIDEAERSQLLLNQYKAILEGMSDNAIFQDAKERKSQLKSLLRLAAVLENAVIGELLIDYWFVNLDERMAALLYWMRLVWLQADREKYQSSYALILARLQELAAENSPQWEAFLQRFLIETPEIVGDLHITLLDWLCVTPSTRTLTLAVIEQVSIKRPAVRMSLVTRLLVFCVSEDESLRKAATAIICDSLIELQDVSSLVSSAATDALNSIDPTVPGIQMDLVLRLIVRRPDIVFGKYFVTYNGLDAAVQEYCVSQLSLLCSMPDLEKSVVSLCNYLLQAPISVDPVGVWIEKTLEHLCRHSIQFSSFPNSIELFPSECMDQAIDNLLNDRWPIRLLELFAMVATKEQLKTGLVHYAEVVDPLEEKNKMHYVNLFSKAADLLGPSELFVFLHRLPVPLKRGVDVIQICFVMNTVFKPDTIATALQRLIDLPELPTMLMRTILQSAAHHKGLSSHLVGLLSRLLSRTLSPKLWDGFIRCLRTLAPSSYAVMLHLDLERLEEGLFGLFGSPPEITVQFEEPYDTYRRILSQGANSLSSSETCPIVHDKTSLRGHLHLRPKSPLDHLGISITLIGAIERTPPDEFISTRVQLAPPGTMKETTVLEFDFGNVRFPFPSYDGSGVSLRYFVRVVMHRKLSDVVKEATLWCPTVYEPVEMSPSVPVEIEVGLEEFLHIKMRLDRSHFLMTDEIHGTVQFLLVRVRVIDVAVTLVRKELDGNNEVIEQTILSSRQILDGSAYRGDVLPVYLDLAALGTKASPTMNNINGTFSVRYYVGLVLRDAENRKYYKQVEIMLRRPERSVLYPVLPDYRLGLAVQ</sequence>
<evidence type="ECO:0000313" key="7">
    <source>
        <dbReference type="EMBL" id="PJF16634.1"/>
    </source>
</evidence>
<evidence type="ECO:0000256" key="1">
    <source>
        <dbReference type="ARBA" id="ARBA00004123"/>
    </source>
</evidence>
<dbReference type="Pfam" id="PF03643">
    <property type="entry name" value="Vps26"/>
    <property type="match status" value="1"/>
</dbReference>
<dbReference type="InterPro" id="IPR028934">
    <property type="entry name" value="Vps26-related"/>
</dbReference>
<dbReference type="Proteomes" id="UP000240830">
    <property type="component" value="Unassembled WGS sequence"/>
</dbReference>
<evidence type="ECO:0000259" key="5">
    <source>
        <dbReference type="Pfam" id="PF11935"/>
    </source>
</evidence>
<dbReference type="Pfam" id="PF11935">
    <property type="entry name" value="SYMPK_PTA1_N"/>
    <property type="match status" value="1"/>
</dbReference>
<evidence type="ECO:0000256" key="2">
    <source>
        <dbReference type="ARBA" id="ARBA00009100"/>
    </source>
</evidence>
<dbReference type="InterPro" id="IPR022075">
    <property type="entry name" value="Symplekin_C"/>
</dbReference>
<feature type="domain" description="Symplekin/Pta1 N-terminal" evidence="5">
    <location>
        <begin position="93"/>
        <end position="280"/>
    </location>
</feature>
<organism evidence="7 8">
    <name type="scientific">Paramicrosporidium saccamoebae</name>
    <dbReference type="NCBI Taxonomy" id="1246581"/>
    <lineage>
        <taxon>Eukaryota</taxon>
        <taxon>Fungi</taxon>
        <taxon>Fungi incertae sedis</taxon>
        <taxon>Cryptomycota</taxon>
        <taxon>Cryptomycota incertae sedis</taxon>
        <taxon>Paramicrosporidium</taxon>
    </lineage>
</organism>
<dbReference type="GO" id="GO:0006397">
    <property type="term" value="P:mRNA processing"/>
    <property type="evidence" value="ECO:0007669"/>
    <property type="project" value="UniProtKB-KW"/>
</dbReference>
<accession>A0A2H9TFS4</accession>
<comment type="similarity">
    <text evidence="2">Belongs to the VPS26 family.</text>
</comment>
<dbReference type="PANTHER" id="PTHR15245">
    <property type="entry name" value="SYMPLEKIN-RELATED"/>
    <property type="match status" value="1"/>
</dbReference>
<dbReference type="InterPro" id="IPR014752">
    <property type="entry name" value="Arrestin-like_C"/>
</dbReference>
<dbReference type="PANTHER" id="PTHR15245:SF20">
    <property type="entry name" value="SYMPLEKIN"/>
    <property type="match status" value="1"/>
</dbReference>
<comment type="subcellular location">
    <subcellularLocation>
        <location evidence="1">Nucleus</location>
    </subcellularLocation>
</comment>
<dbReference type="InterPro" id="IPR021850">
    <property type="entry name" value="Symplekin/Pta1"/>
</dbReference>
<dbReference type="Gene3D" id="2.60.40.640">
    <property type="match status" value="2"/>
</dbReference>
<evidence type="ECO:0000259" key="6">
    <source>
        <dbReference type="Pfam" id="PF12295"/>
    </source>
</evidence>
<dbReference type="InterPro" id="IPR011989">
    <property type="entry name" value="ARM-like"/>
</dbReference>
<feature type="domain" description="Symplekin C-terminal" evidence="6">
    <location>
        <begin position="762"/>
        <end position="886"/>
    </location>
</feature>
<dbReference type="Pfam" id="PF12295">
    <property type="entry name" value="Symplekin_C"/>
    <property type="match status" value="1"/>
</dbReference>
<dbReference type="GO" id="GO:0005847">
    <property type="term" value="C:mRNA cleavage and polyadenylation specificity factor complex"/>
    <property type="evidence" value="ECO:0007669"/>
    <property type="project" value="TreeGrafter"/>
</dbReference>
<protein>
    <submittedName>
        <fullName evidence="7">Uncharacterized protein</fullName>
    </submittedName>
</protein>